<feature type="signal peptide" evidence="1">
    <location>
        <begin position="1"/>
        <end position="23"/>
    </location>
</feature>
<keyword evidence="1" id="KW-0732">Signal</keyword>
<reference evidence="2" key="1">
    <citation type="submission" date="2020-01" db="EMBL/GenBank/DDBJ databases">
        <authorList>
            <person name="Chen W.-M."/>
        </authorList>
    </citation>
    <scope>NUCLEOTIDE SEQUENCE</scope>
    <source>
        <strain evidence="2">CYK-10</strain>
    </source>
</reference>
<dbReference type="Proteomes" id="UP001193501">
    <property type="component" value="Unassembled WGS sequence"/>
</dbReference>
<evidence type="ECO:0000256" key="1">
    <source>
        <dbReference type="SAM" id="SignalP"/>
    </source>
</evidence>
<feature type="chain" id="PRO_5042139451" description="Invasion associated locus B (IalB) protein" evidence="1">
    <location>
        <begin position="24"/>
        <end position="172"/>
    </location>
</feature>
<organism evidence="2 3">
    <name type="scientific">Stagnihabitans tardus</name>
    <dbReference type="NCBI Taxonomy" id="2699202"/>
    <lineage>
        <taxon>Bacteria</taxon>
        <taxon>Pseudomonadati</taxon>
        <taxon>Pseudomonadota</taxon>
        <taxon>Alphaproteobacteria</taxon>
        <taxon>Rhodobacterales</taxon>
        <taxon>Paracoccaceae</taxon>
        <taxon>Stagnihabitans</taxon>
    </lineage>
</organism>
<protein>
    <recommendedName>
        <fullName evidence="4">Invasion associated locus B (IalB) protein</fullName>
    </recommendedName>
</protein>
<dbReference type="RefSeq" id="WP_168774900.1">
    <property type="nucleotide sequence ID" value="NZ_JAABNR010000009.1"/>
</dbReference>
<accession>A0AAE4YD45</accession>
<gene>
    <name evidence="2" type="ORF">GV832_10940</name>
</gene>
<proteinExistence type="predicted"/>
<dbReference type="InterPro" id="IPR010642">
    <property type="entry name" value="Invasion_prot_B"/>
</dbReference>
<evidence type="ECO:0008006" key="4">
    <source>
        <dbReference type="Google" id="ProtNLM"/>
    </source>
</evidence>
<dbReference type="EMBL" id="JAABNR010000009">
    <property type="protein sequence ID" value="NBZ88094.1"/>
    <property type="molecule type" value="Genomic_DNA"/>
</dbReference>
<keyword evidence="3" id="KW-1185">Reference proteome</keyword>
<evidence type="ECO:0000313" key="2">
    <source>
        <dbReference type="EMBL" id="NBZ88094.1"/>
    </source>
</evidence>
<evidence type="ECO:0000313" key="3">
    <source>
        <dbReference type="Proteomes" id="UP001193501"/>
    </source>
</evidence>
<comment type="caution">
    <text evidence="2">The sequence shown here is derived from an EMBL/GenBank/DDBJ whole genome shotgun (WGS) entry which is preliminary data.</text>
</comment>
<dbReference type="AlphaFoldDB" id="A0AAE4YD45"/>
<name>A0AAE4YD45_9RHOB</name>
<sequence>MTNWKMRSVAGLVLALAAGGALAQTSDNVVASKTAWSVFAETDPVECWGVSKPQSTVNTRDGKEVTVKRSDILLYITYRPGQPGEVSFTGGYTFAEGSNVDVTIDGNSFKMVTQGEWAWAGSPADDAKLLAAMQKGSTAVLVARSGKGTQTKDTFSLSGFSAAVGEASKRCK</sequence>
<dbReference type="Pfam" id="PF06776">
    <property type="entry name" value="IalB"/>
    <property type="match status" value="1"/>
</dbReference>